<feature type="compositionally biased region" description="Low complexity" evidence="1">
    <location>
        <begin position="20"/>
        <end position="32"/>
    </location>
</feature>
<evidence type="ECO:0000313" key="3">
    <source>
        <dbReference type="Proteomes" id="UP000521943"/>
    </source>
</evidence>
<name>A0A8H6I606_9AGAR</name>
<dbReference type="InterPro" id="IPR032675">
    <property type="entry name" value="LRR_dom_sf"/>
</dbReference>
<dbReference type="Gene3D" id="3.80.10.10">
    <property type="entry name" value="Ribonuclease Inhibitor"/>
    <property type="match status" value="1"/>
</dbReference>
<dbReference type="Proteomes" id="UP000521943">
    <property type="component" value="Unassembled WGS sequence"/>
</dbReference>
<keyword evidence="3" id="KW-1185">Reference proteome</keyword>
<evidence type="ECO:0000256" key="1">
    <source>
        <dbReference type="SAM" id="MobiDB-lite"/>
    </source>
</evidence>
<comment type="caution">
    <text evidence="2">The sequence shown here is derived from an EMBL/GenBank/DDBJ whole genome shotgun (WGS) entry which is preliminary data.</text>
</comment>
<protein>
    <submittedName>
        <fullName evidence="2">Uncharacterized protein</fullName>
    </submittedName>
</protein>
<dbReference type="OrthoDB" id="3251070at2759"/>
<organism evidence="2 3">
    <name type="scientific">Ephemerocybe angulata</name>
    <dbReference type="NCBI Taxonomy" id="980116"/>
    <lineage>
        <taxon>Eukaryota</taxon>
        <taxon>Fungi</taxon>
        <taxon>Dikarya</taxon>
        <taxon>Basidiomycota</taxon>
        <taxon>Agaricomycotina</taxon>
        <taxon>Agaricomycetes</taxon>
        <taxon>Agaricomycetidae</taxon>
        <taxon>Agaricales</taxon>
        <taxon>Agaricineae</taxon>
        <taxon>Psathyrellaceae</taxon>
        <taxon>Ephemerocybe</taxon>
    </lineage>
</organism>
<dbReference type="AlphaFoldDB" id="A0A8H6I606"/>
<feature type="compositionally biased region" description="Basic residues" evidence="1">
    <location>
        <begin position="1"/>
        <end position="11"/>
    </location>
</feature>
<evidence type="ECO:0000313" key="2">
    <source>
        <dbReference type="EMBL" id="KAF6759553.1"/>
    </source>
</evidence>
<reference evidence="2 3" key="1">
    <citation type="submission" date="2020-07" db="EMBL/GenBank/DDBJ databases">
        <title>Comparative genomics of pyrophilous fungi reveals a link between fire events and developmental genes.</title>
        <authorList>
            <consortium name="DOE Joint Genome Institute"/>
            <person name="Steindorff A.S."/>
            <person name="Carver A."/>
            <person name="Calhoun S."/>
            <person name="Stillman K."/>
            <person name="Liu H."/>
            <person name="Lipzen A."/>
            <person name="Pangilinan J."/>
            <person name="Labutti K."/>
            <person name="Bruns T.D."/>
            <person name="Grigoriev I.V."/>
        </authorList>
    </citation>
    <scope>NUCLEOTIDE SEQUENCE [LARGE SCALE GENOMIC DNA]</scope>
    <source>
        <strain evidence="2 3">CBS 144469</strain>
    </source>
</reference>
<gene>
    <name evidence="2" type="ORF">DFP72DRAFT_885397</name>
</gene>
<sequence length="367" mass="40964">MPPRKKAKKGVSAKEEPEVETTTAPAAPKATSGAAANGKKALAILPAELLTKVLAHYKAIGPYTDIYIARENRGRNEPDIGPTLDASYLERSDVLRALSQTCREYREIFLPILYERMEACITPRSGKVAFYKHIGETLERKCRGLKKNPALAKMVRTVNVSLTRYQTTTILPTFVSCLQNLPNLRTIKVLHAHTQMTTAIKKAFSEASLPSVRTFIGPGMCHELLKTCTEVRTVVCMEEDGSKFVGVMGKNCKNVEEVRGFRLDGNMAKRLVKAAPNLRVLEVSLGLNNDVLAFLKSFKKLCTIDIGAEWSTLDPDALLVKDTAELCRAVLKASPSTERKYLRLCYRRQKFLEMDVEQKHFIDLGME</sequence>
<feature type="region of interest" description="Disordered" evidence="1">
    <location>
        <begin position="1"/>
        <end position="32"/>
    </location>
</feature>
<accession>A0A8H6I606</accession>
<dbReference type="EMBL" id="JACGCI010000015">
    <property type="protein sequence ID" value="KAF6759553.1"/>
    <property type="molecule type" value="Genomic_DNA"/>
</dbReference>
<proteinExistence type="predicted"/>